<reference evidence="3 4" key="1">
    <citation type="journal article" date="2013" name="Int. J. Syst. Evol. Microbiol.">
        <title>Ilumatobacter nonamiense sp. nov. and Ilumatobacter coccineum sp. nov., isolated from seashore sand.</title>
        <authorList>
            <person name="Matsumoto A."/>
            <person name="Kasai H."/>
            <person name="Matsuo Y."/>
            <person name="Shizuri Y."/>
            <person name="Ichikawa N."/>
            <person name="Fujita N."/>
            <person name="Omura S."/>
            <person name="Takahashi Y."/>
        </authorList>
    </citation>
    <scope>NUCLEOTIDE SEQUENCE [LARGE SCALE GENOMIC DNA]</scope>
    <source>
        <strain evidence="4">NBRC 103263 / KCTC 29153 / YM16-304</strain>
    </source>
</reference>
<protein>
    <submittedName>
        <fullName evidence="3">Putative FeS assembly ATPase SufC</fullName>
    </submittedName>
</protein>
<organism evidence="3 4">
    <name type="scientific">Ilumatobacter coccineus (strain NBRC 103263 / KCTC 29153 / YM16-304)</name>
    <dbReference type="NCBI Taxonomy" id="1313172"/>
    <lineage>
        <taxon>Bacteria</taxon>
        <taxon>Bacillati</taxon>
        <taxon>Actinomycetota</taxon>
        <taxon>Acidimicrobiia</taxon>
        <taxon>Acidimicrobiales</taxon>
        <taxon>Ilumatobacteraceae</taxon>
        <taxon>Ilumatobacter</taxon>
    </lineage>
</organism>
<evidence type="ECO:0000313" key="3">
    <source>
        <dbReference type="EMBL" id="BAN01797.1"/>
    </source>
</evidence>
<dbReference type="Gene3D" id="3.40.50.300">
    <property type="entry name" value="P-loop containing nucleotide triphosphate hydrolases"/>
    <property type="match status" value="1"/>
</dbReference>
<dbReference type="Proteomes" id="UP000011863">
    <property type="component" value="Chromosome"/>
</dbReference>
<dbReference type="KEGG" id="aym:YM304_14830"/>
<dbReference type="InterPro" id="IPR027417">
    <property type="entry name" value="P-loop_NTPase"/>
</dbReference>
<evidence type="ECO:0000256" key="2">
    <source>
        <dbReference type="ARBA" id="ARBA00022840"/>
    </source>
</evidence>
<dbReference type="GO" id="GO:0005524">
    <property type="term" value="F:ATP binding"/>
    <property type="evidence" value="ECO:0007669"/>
    <property type="project" value="UniProtKB-KW"/>
</dbReference>
<proteinExistence type="predicted"/>
<name>A0A6C7E4G3_ILUCY</name>
<keyword evidence="2" id="KW-0067">ATP-binding</keyword>
<dbReference type="EMBL" id="AP012057">
    <property type="protein sequence ID" value="BAN01797.1"/>
    <property type="molecule type" value="Genomic_DNA"/>
</dbReference>
<dbReference type="PANTHER" id="PTHR43204:SF1">
    <property type="entry name" value="ABC TRANSPORTER I FAMILY MEMBER 6, CHLOROPLASTIC"/>
    <property type="match status" value="1"/>
</dbReference>
<evidence type="ECO:0000313" key="4">
    <source>
        <dbReference type="Proteomes" id="UP000011863"/>
    </source>
</evidence>
<dbReference type="SUPFAM" id="SSF52540">
    <property type="entry name" value="P-loop containing nucleoside triphosphate hydrolases"/>
    <property type="match status" value="1"/>
</dbReference>
<evidence type="ECO:0000256" key="1">
    <source>
        <dbReference type="ARBA" id="ARBA00022741"/>
    </source>
</evidence>
<dbReference type="PANTHER" id="PTHR43204">
    <property type="entry name" value="ABC TRANSPORTER I FAMILY MEMBER 6, CHLOROPLASTIC"/>
    <property type="match status" value="1"/>
</dbReference>
<keyword evidence="4" id="KW-1185">Reference proteome</keyword>
<dbReference type="AlphaFoldDB" id="A0A6C7E4G3"/>
<sequence>MTNAGATDSALTGDAPLLAVRNLHAAPDDGDVATMPGAAQGCVLRGVDLTIGVGELHAIVGDASTAAIGPVLMGSPAHRVTDGSIHLRGDDVTDWPVDERAKAGLFLSFPRPTPIPGVSVRRLLHRAESANARSRSSAQAAHGTAGDWARRVGLDADAVDSPAAGDLSEHQSELQPLTEIVQLAVLQPALAVLDLTDSPSDAAVARAVRLVCSERPHMAVLLIAPSPRLLAEIAPHRVHSFVGGRIVASGGLELTQQLERSDHESFQKVGV</sequence>
<accession>A0A6C7E4G3</accession>
<dbReference type="InterPro" id="IPR010230">
    <property type="entry name" value="FeS-cluster_ATPase_SufC"/>
</dbReference>
<dbReference type="RefSeq" id="WP_015441044.1">
    <property type="nucleotide sequence ID" value="NC_020520.1"/>
</dbReference>
<gene>
    <name evidence="3" type="primary">sufC</name>
    <name evidence="3" type="ORF">YM304_14830</name>
</gene>
<keyword evidence="1" id="KW-0547">Nucleotide-binding</keyword>